<evidence type="ECO:0000313" key="2">
    <source>
        <dbReference type="EMBL" id="MBB6543001.1"/>
    </source>
</evidence>
<name>A0A7X0TTA0_9GAMM</name>
<comment type="caution">
    <text evidence="2">The sequence shown here is derived from an EMBL/GenBank/DDBJ whole genome shotgun (WGS) entry which is preliminary data.</text>
</comment>
<accession>A0A7X0TTA0</accession>
<dbReference type="RefSeq" id="WP_184423806.1">
    <property type="nucleotide sequence ID" value="NZ_AP027362.1"/>
</dbReference>
<dbReference type="CDD" id="cd07262">
    <property type="entry name" value="VOC_like"/>
    <property type="match status" value="1"/>
</dbReference>
<sequence length="135" mass="15211">MIAHRELRSICHMSIGTNNLVSAADFYKQLLPVLQIELVCEYEHALAFGKGYPEFWVQVPFDQQQATSGNGVHIGFVATTKKQVDDFYMKGIALGAKCNGKPGPRKEYGEPYYGCFLIDLDGNKIEASYWQINKE</sequence>
<dbReference type="PROSITE" id="PS51819">
    <property type="entry name" value="VOC"/>
    <property type="match status" value="1"/>
</dbReference>
<keyword evidence="3" id="KW-1185">Reference proteome</keyword>
<dbReference type="InterPro" id="IPR029068">
    <property type="entry name" value="Glyas_Bleomycin-R_OHBP_Dase"/>
</dbReference>
<dbReference type="SUPFAM" id="SSF54593">
    <property type="entry name" value="Glyoxalase/Bleomycin resistance protein/Dihydroxybiphenyl dioxygenase"/>
    <property type="match status" value="1"/>
</dbReference>
<dbReference type="Gene3D" id="3.10.180.10">
    <property type="entry name" value="2,3-Dihydroxybiphenyl 1,2-Dioxygenase, domain 1"/>
    <property type="match status" value="1"/>
</dbReference>
<protein>
    <recommendedName>
        <fullName evidence="1">VOC domain-containing protein</fullName>
    </recommendedName>
</protein>
<feature type="domain" description="VOC" evidence="1">
    <location>
        <begin position="9"/>
        <end position="130"/>
    </location>
</feature>
<gene>
    <name evidence="2" type="ORF">HNQ55_001505</name>
</gene>
<proteinExistence type="predicted"/>
<dbReference type="PANTHER" id="PTHR35006">
    <property type="entry name" value="GLYOXALASE FAMILY PROTEIN (AFU_ORTHOLOGUE AFUA_5G14830)"/>
    <property type="match status" value="1"/>
</dbReference>
<dbReference type="Proteomes" id="UP000537141">
    <property type="component" value="Unassembled WGS sequence"/>
</dbReference>
<evidence type="ECO:0000313" key="3">
    <source>
        <dbReference type="Proteomes" id="UP000537141"/>
    </source>
</evidence>
<dbReference type="InterPro" id="IPR037523">
    <property type="entry name" value="VOC_core"/>
</dbReference>
<dbReference type="AlphaFoldDB" id="A0A7X0TTA0"/>
<dbReference type="PANTHER" id="PTHR35006:SF4">
    <property type="entry name" value="BLR7706 PROTEIN"/>
    <property type="match status" value="1"/>
</dbReference>
<reference evidence="2 3" key="1">
    <citation type="submission" date="2020-08" db="EMBL/GenBank/DDBJ databases">
        <title>Genomic Encyclopedia of Type Strains, Phase IV (KMG-IV): sequencing the most valuable type-strain genomes for metagenomic binning, comparative biology and taxonomic classification.</title>
        <authorList>
            <person name="Goeker M."/>
        </authorList>
    </citation>
    <scope>NUCLEOTIDE SEQUENCE [LARGE SCALE GENOMIC DNA]</scope>
    <source>
        <strain evidence="2 3">DSM 26287</strain>
    </source>
</reference>
<evidence type="ECO:0000259" key="1">
    <source>
        <dbReference type="PROSITE" id="PS51819"/>
    </source>
</evidence>
<dbReference type="EMBL" id="JACHHU010000009">
    <property type="protein sequence ID" value="MBB6543001.1"/>
    <property type="molecule type" value="Genomic_DNA"/>
</dbReference>
<organism evidence="2 3">
    <name type="scientific">Thalassotalea piscium</name>
    <dbReference type="NCBI Taxonomy" id="1230533"/>
    <lineage>
        <taxon>Bacteria</taxon>
        <taxon>Pseudomonadati</taxon>
        <taxon>Pseudomonadota</taxon>
        <taxon>Gammaproteobacteria</taxon>
        <taxon>Alteromonadales</taxon>
        <taxon>Colwelliaceae</taxon>
        <taxon>Thalassotalea</taxon>
    </lineage>
</organism>